<comment type="caution">
    <text evidence="1">The sequence shown here is derived from an EMBL/GenBank/DDBJ whole genome shotgun (WGS) entry which is preliminary data.</text>
</comment>
<dbReference type="Proteomes" id="UP001380365">
    <property type="component" value="Unassembled WGS sequence"/>
</dbReference>
<keyword evidence="2" id="KW-1185">Reference proteome</keyword>
<proteinExistence type="predicted"/>
<evidence type="ECO:0000313" key="1">
    <source>
        <dbReference type="EMBL" id="MEJ5096654.1"/>
    </source>
</evidence>
<dbReference type="EMBL" id="JBBGZA010000004">
    <property type="protein sequence ID" value="MEJ5096654.1"/>
    <property type="molecule type" value="Genomic_DNA"/>
</dbReference>
<protein>
    <submittedName>
        <fullName evidence="1">Uncharacterized protein</fullName>
    </submittedName>
</protein>
<dbReference type="RefSeq" id="WP_132884437.1">
    <property type="nucleotide sequence ID" value="NZ_JBBGZA010000004.1"/>
</dbReference>
<accession>A0ABU8QAY2</accession>
<organism evidence="1 2">
    <name type="scientific">Sphingomonas molluscorum</name>
    <dbReference type="NCBI Taxonomy" id="418184"/>
    <lineage>
        <taxon>Bacteria</taxon>
        <taxon>Pseudomonadati</taxon>
        <taxon>Pseudomonadota</taxon>
        <taxon>Alphaproteobacteria</taxon>
        <taxon>Sphingomonadales</taxon>
        <taxon>Sphingomonadaceae</taxon>
        <taxon>Sphingomonas</taxon>
    </lineage>
</organism>
<name>A0ABU8QAY2_9SPHN</name>
<reference evidence="1 2" key="1">
    <citation type="submission" date="2023-12" db="EMBL/GenBank/DDBJ databases">
        <title>Gut-associated functions are favored during microbiome assembly across C. elegans life.</title>
        <authorList>
            <person name="Zimmermann J."/>
        </authorList>
    </citation>
    <scope>NUCLEOTIDE SEQUENCE [LARGE SCALE GENOMIC DNA]</scope>
    <source>
        <strain evidence="1 2">JUb134</strain>
    </source>
</reference>
<sequence length="308" mass="33068">MARPAPAPPLLLIGRLDGRLLGSPARDIWLARARVKAAATVAGIAGVPVDTAALLDWICSRTPPPRHSEGLNDPLSIAALMHFLLLADDSSDPVARASLNVLRTLLDDRAQAEMWGGDDLVRFGQTFREARKRLCVPYPSPTLLSVAERLLAVHKELEISPTEGRSVTTIDGRTLHVDPRSFGTVWLLACMLPSALAAAGFTLQHIPSFVWLPKFLSSGPAELAEELEAALGRTAALGLTELDRLERIVATLPSDLGVTRRSKLPTLMRLEASYPGLRVPAIARLLGISPQGAAKLAAQARSAVTVRY</sequence>
<gene>
    <name evidence="1" type="ORF">WH159_19285</name>
</gene>
<evidence type="ECO:0000313" key="2">
    <source>
        <dbReference type="Proteomes" id="UP001380365"/>
    </source>
</evidence>